<evidence type="ECO:0000256" key="2">
    <source>
        <dbReference type="ARBA" id="ARBA00012925"/>
    </source>
</evidence>
<accession>F7XVI2</accession>
<feature type="binding site" evidence="6">
    <location>
        <position position="105"/>
    </location>
    <ligand>
        <name>Zn(2+)</name>
        <dbReference type="ChEBI" id="CHEBI:29105"/>
    </ligand>
</feature>
<dbReference type="InterPro" id="IPR036874">
    <property type="entry name" value="Carbonic_anhydrase_sf"/>
</dbReference>
<dbReference type="AlphaFoldDB" id="F7XVI2"/>
<dbReference type="Proteomes" id="UP000006639">
    <property type="component" value="Chromosome"/>
</dbReference>
<dbReference type="GO" id="GO:0004089">
    <property type="term" value="F:carbonate dehydratase activity"/>
    <property type="evidence" value="ECO:0007669"/>
    <property type="project" value="UniProtKB-EC"/>
</dbReference>
<dbReference type="GO" id="GO:0008270">
    <property type="term" value="F:zinc ion binding"/>
    <property type="evidence" value="ECO:0007669"/>
    <property type="project" value="InterPro"/>
</dbReference>
<gene>
    <name evidence="7" type="primary">cynT</name>
    <name evidence="7" type="ordered locus">midi_00371</name>
</gene>
<comment type="cofactor">
    <cofactor evidence="6">
        <name>Zn(2+)</name>
        <dbReference type="ChEBI" id="CHEBI:29105"/>
    </cofactor>
    <text evidence="6">Binds 1 zinc ion per subunit.</text>
</comment>
<dbReference type="HOGENOM" id="CLU_053879_5_3_5"/>
<keyword evidence="3 6" id="KW-0862">Zinc</keyword>
<name>F7XVI2_MIDMI</name>
<feature type="binding site" evidence="6">
    <location>
        <position position="108"/>
    </location>
    <ligand>
        <name>Zn(2+)</name>
        <dbReference type="ChEBI" id="CHEBI:29105"/>
    </ligand>
</feature>
<feature type="binding site" evidence="6">
    <location>
        <position position="44"/>
    </location>
    <ligand>
        <name>Zn(2+)</name>
        <dbReference type="ChEBI" id="CHEBI:29105"/>
    </ligand>
</feature>
<dbReference type="EMBL" id="CP002130">
    <property type="protein sequence ID" value="AEI88681.1"/>
    <property type="molecule type" value="Genomic_DNA"/>
</dbReference>
<comment type="similarity">
    <text evidence="1">Belongs to the beta-class carbonic anhydrase family.</text>
</comment>
<dbReference type="PROSITE" id="PS00704">
    <property type="entry name" value="PROK_CO2_ANHYDRASE_1"/>
    <property type="match status" value="1"/>
</dbReference>
<dbReference type="InterPro" id="IPR001765">
    <property type="entry name" value="Carbonic_anhydrase"/>
</dbReference>
<dbReference type="Gene3D" id="3.40.1050.10">
    <property type="entry name" value="Carbonic anhydrase"/>
    <property type="match status" value="1"/>
</dbReference>
<evidence type="ECO:0000256" key="3">
    <source>
        <dbReference type="ARBA" id="ARBA00022833"/>
    </source>
</evidence>
<evidence type="ECO:0000256" key="5">
    <source>
        <dbReference type="ARBA" id="ARBA00048348"/>
    </source>
</evidence>
<dbReference type="InterPro" id="IPR015892">
    <property type="entry name" value="Carbonic_anhydrase_CS"/>
</dbReference>
<feature type="binding site" evidence="6">
    <location>
        <position position="46"/>
    </location>
    <ligand>
        <name>Zn(2+)</name>
        <dbReference type="ChEBI" id="CHEBI:29105"/>
    </ligand>
</feature>
<dbReference type="RefSeq" id="WP_013950893.1">
    <property type="nucleotide sequence ID" value="NC_015722.1"/>
</dbReference>
<dbReference type="GO" id="GO:0015976">
    <property type="term" value="P:carbon utilization"/>
    <property type="evidence" value="ECO:0007669"/>
    <property type="project" value="InterPro"/>
</dbReference>
<evidence type="ECO:0000256" key="4">
    <source>
        <dbReference type="ARBA" id="ARBA00023239"/>
    </source>
</evidence>
<dbReference type="STRING" id="696127.midi_00371"/>
<reference evidence="7 8" key="1">
    <citation type="journal article" date="2011" name="Mol. Biol. Evol.">
        <title>Phylogenomic evidence for the presence of a flagellum and cbb3 oxidase in the free-living mitochondrial ancestor.</title>
        <authorList>
            <person name="Sassera D."/>
            <person name="Lo N."/>
            <person name="Epis S."/>
            <person name="D'Auria G."/>
            <person name="Montagna M."/>
            <person name="Comandatore F."/>
            <person name="Horner D."/>
            <person name="Pereto J."/>
            <person name="Luciano A.M."/>
            <person name="Franciosi F."/>
            <person name="Ferri E."/>
            <person name="Crotti E."/>
            <person name="Bazzocchi C."/>
            <person name="Daffonchio D."/>
            <person name="Sacchi L."/>
            <person name="Moya A."/>
            <person name="Latorre A."/>
            <person name="Bandi C."/>
        </authorList>
    </citation>
    <scope>NUCLEOTIDE SEQUENCE [LARGE SCALE GENOMIC DNA]</scope>
    <source>
        <strain evidence="7 8">IricVA</strain>
    </source>
</reference>
<evidence type="ECO:0000313" key="8">
    <source>
        <dbReference type="Proteomes" id="UP000006639"/>
    </source>
</evidence>
<sequence length="213" mass="24213">MSAEIESLINGYHLFRKKYFSKYNKHYERLVKYGQKPKFLVVACSDSRVDPALLLSCEPGDLFVVRNVANLIPLYEIGGGYHSTSAALEFGICSLGIKNILILGHTQCGGVANMLETKKRPMLKESFIAKWMELANMACSDAINSCNHLSKEEQVDQCCRYAVVGSLKNLLTFPWILDRVNSSALEIHLWNFDLKRGILEVYNKEQDKFLHLF</sequence>
<dbReference type="SUPFAM" id="SSF53056">
    <property type="entry name" value="beta-carbonic anhydrase, cab"/>
    <property type="match status" value="1"/>
</dbReference>
<keyword evidence="8" id="KW-1185">Reference proteome</keyword>
<comment type="catalytic activity">
    <reaction evidence="5">
        <text>hydrogencarbonate + H(+) = CO2 + H2O</text>
        <dbReference type="Rhea" id="RHEA:10748"/>
        <dbReference type="ChEBI" id="CHEBI:15377"/>
        <dbReference type="ChEBI" id="CHEBI:15378"/>
        <dbReference type="ChEBI" id="CHEBI:16526"/>
        <dbReference type="ChEBI" id="CHEBI:17544"/>
        <dbReference type="EC" id="4.2.1.1"/>
    </reaction>
</comment>
<organism evidence="7 8">
    <name type="scientific">Midichloria mitochondrii (strain IricVA)</name>
    <dbReference type="NCBI Taxonomy" id="696127"/>
    <lineage>
        <taxon>Bacteria</taxon>
        <taxon>Pseudomonadati</taxon>
        <taxon>Pseudomonadota</taxon>
        <taxon>Alphaproteobacteria</taxon>
        <taxon>Rickettsiales</taxon>
        <taxon>Candidatus Midichloriaceae</taxon>
        <taxon>Candidatus Midichloria</taxon>
    </lineage>
</organism>
<dbReference type="KEGG" id="mmn:midi_00371"/>
<evidence type="ECO:0000256" key="1">
    <source>
        <dbReference type="ARBA" id="ARBA00006217"/>
    </source>
</evidence>
<keyword evidence="4 7" id="KW-0456">Lyase</keyword>
<keyword evidence="6" id="KW-0479">Metal-binding</keyword>
<dbReference type="Pfam" id="PF00484">
    <property type="entry name" value="Pro_CA"/>
    <property type="match status" value="1"/>
</dbReference>
<evidence type="ECO:0000313" key="7">
    <source>
        <dbReference type="EMBL" id="AEI88681.1"/>
    </source>
</evidence>
<dbReference type="OrthoDB" id="9797527at2"/>
<dbReference type="EC" id="4.2.1.1" evidence="2"/>
<dbReference type="PANTHER" id="PTHR11002">
    <property type="entry name" value="CARBONIC ANHYDRASE"/>
    <property type="match status" value="1"/>
</dbReference>
<dbReference type="SMART" id="SM00947">
    <property type="entry name" value="Pro_CA"/>
    <property type="match status" value="1"/>
</dbReference>
<evidence type="ECO:0000256" key="6">
    <source>
        <dbReference type="PIRSR" id="PIRSR601765-1"/>
    </source>
</evidence>
<protein>
    <recommendedName>
        <fullName evidence="2">carbonic anhydrase</fullName>
        <ecNumber evidence="2">4.2.1.1</ecNumber>
    </recommendedName>
</protein>
<proteinExistence type="inferred from homology"/>
<dbReference type="PANTHER" id="PTHR11002:SF42">
    <property type="entry name" value="CARBONIC ANHYDRASE 1"/>
    <property type="match status" value="1"/>
</dbReference>